<dbReference type="SUPFAM" id="SSF57850">
    <property type="entry name" value="RING/U-box"/>
    <property type="match status" value="1"/>
</dbReference>
<keyword evidence="4" id="KW-1185">Reference proteome</keyword>
<evidence type="ECO:0000313" key="4">
    <source>
        <dbReference type="Proteomes" id="UP000037247"/>
    </source>
</evidence>
<evidence type="ECO:0000259" key="2">
    <source>
        <dbReference type="PROSITE" id="PS50271"/>
    </source>
</evidence>
<gene>
    <name evidence="3" type="ORF">ABW18_16065</name>
</gene>
<sequence>MRLFGRSRTRAGDPRGESGGVEARCPELAEIGVDPAADPGPSRGDISVCEDCMQLGEQHWAHLRICLECGHVGCCDSSPRKHATAHFHDVGHPVMRSAEPGEVWRWCYIHEVMG</sequence>
<dbReference type="InterPro" id="IPR001607">
    <property type="entry name" value="Znf_UBP"/>
</dbReference>
<dbReference type="Proteomes" id="UP000037247">
    <property type="component" value="Unassembled WGS sequence"/>
</dbReference>
<proteinExistence type="predicted"/>
<feature type="domain" description="UBP-type" evidence="2">
    <location>
        <begin position="23"/>
        <end position="114"/>
    </location>
</feature>
<dbReference type="RefSeq" id="WP_049700110.1">
    <property type="nucleotide sequence ID" value="NZ_CBDRLS010000002.1"/>
</dbReference>
<name>A0ABR5IA32_9ACTN</name>
<protein>
    <submittedName>
        <fullName evidence="3">Zinc finger UBP-type domain-containing protein</fullName>
    </submittedName>
</protein>
<reference evidence="3 4" key="1">
    <citation type="submission" date="2015-05" db="EMBL/GenBank/DDBJ databases">
        <title>Draft genome sequence of the bacterium Gordonia jacobaea a new member of the Gordonia genus.</title>
        <authorList>
            <person name="Jimenez-Galisteo G."/>
            <person name="Dominguez A."/>
            <person name="Munoz E."/>
            <person name="Vinas M."/>
        </authorList>
    </citation>
    <scope>NUCLEOTIDE SEQUENCE [LARGE SCALE GENOMIC DNA]</scope>
    <source>
        <strain evidence="4">mv1</strain>
    </source>
</reference>
<organism evidence="3 4">
    <name type="scientific">Gordonia jacobaea</name>
    <dbReference type="NCBI Taxonomy" id="122202"/>
    <lineage>
        <taxon>Bacteria</taxon>
        <taxon>Bacillati</taxon>
        <taxon>Actinomycetota</taxon>
        <taxon>Actinomycetes</taxon>
        <taxon>Mycobacteriales</taxon>
        <taxon>Gordoniaceae</taxon>
        <taxon>Gordonia</taxon>
    </lineage>
</organism>
<evidence type="ECO:0000256" key="1">
    <source>
        <dbReference type="SAM" id="MobiDB-lite"/>
    </source>
</evidence>
<feature type="region of interest" description="Disordered" evidence="1">
    <location>
        <begin position="1"/>
        <end position="22"/>
    </location>
</feature>
<comment type="caution">
    <text evidence="3">The sequence shown here is derived from an EMBL/GenBank/DDBJ whole genome shotgun (WGS) entry which is preliminary data.</text>
</comment>
<evidence type="ECO:0000313" key="3">
    <source>
        <dbReference type="EMBL" id="KNA90539.1"/>
    </source>
</evidence>
<dbReference type="Gene3D" id="3.30.40.10">
    <property type="entry name" value="Zinc/RING finger domain, C3HC4 (zinc finger)"/>
    <property type="match status" value="1"/>
</dbReference>
<dbReference type="InterPro" id="IPR013083">
    <property type="entry name" value="Znf_RING/FYVE/PHD"/>
</dbReference>
<accession>A0ABR5IA32</accession>
<dbReference type="EMBL" id="LDTZ01000019">
    <property type="protein sequence ID" value="KNA90539.1"/>
    <property type="molecule type" value="Genomic_DNA"/>
</dbReference>
<dbReference type="PROSITE" id="PS50271">
    <property type="entry name" value="ZF_UBP"/>
    <property type="match status" value="1"/>
</dbReference>
<dbReference type="Pfam" id="PF02148">
    <property type="entry name" value="zf-UBP"/>
    <property type="match status" value="1"/>
</dbReference>